<protein>
    <submittedName>
        <fullName evidence="6">Glucose-inhibited division protein A</fullName>
    </submittedName>
</protein>
<dbReference type="PANTHER" id="PTHR43747">
    <property type="entry name" value="FAD-BINDING PROTEIN"/>
    <property type="match status" value="1"/>
</dbReference>
<keyword evidence="2" id="KW-0285">Flavoprotein</keyword>
<name>D9SPU6_CLOC7</name>
<feature type="domain" description="MnmG N-terminal" evidence="5">
    <location>
        <begin position="2"/>
        <end position="222"/>
    </location>
</feature>
<dbReference type="InterPro" id="IPR036188">
    <property type="entry name" value="FAD/NAD-bd_sf"/>
</dbReference>
<sequence>MKVVVIGGGWGGCSAALVAKKIGAEVELYEKTDMLLGLGNVGGIIRNNGRYTAAEELIALGAGDLVEICDSTSRHTNVYFPGNDHASLYDVNKIEPLVKKKLEDEGINIFLRTRAIDVKCSEGKIESVVLSDGTSINADVFIEATGSTGPMGNCLKYGNGCVMCILRCPCFGPRVSLSARAGIPDLQGMRADDIFGAMSGSCKLMKETLSEEIVKELDEKGLVILKVPEEDVNMDKLKSKVCQQYALKEFAENLILLDTGNAR</sequence>
<dbReference type="AlphaFoldDB" id="D9SPU6"/>
<evidence type="ECO:0000259" key="5">
    <source>
        <dbReference type="Pfam" id="PF01134"/>
    </source>
</evidence>
<dbReference type="Gene3D" id="3.40.50.720">
    <property type="entry name" value="NAD(P)-binding Rossmann-like Domain"/>
    <property type="match status" value="1"/>
</dbReference>
<dbReference type="Proteomes" id="UP000002730">
    <property type="component" value="Chromosome"/>
</dbReference>
<evidence type="ECO:0000313" key="6">
    <source>
        <dbReference type="EMBL" id="ADL52082.1"/>
    </source>
</evidence>
<evidence type="ECO:0000256" key="4">
    <source>
        <dbReference type="ARBA" id="ARBA00038396"/>
    </source>
</evidence>
<accession>D9SPU6</accession>
<evidence type="ECO:0000256" key="1">
    <source>
        <dbReference type="ARBA" id="ARBA00001974"/>
    </source>
</evidence>
<dbReference type="KEGG" id="ccb:Clocel_2366"/>
<dbReference type="STRING" id="573061.Clocel_2366"/>
<dbReference type="Gene3D" id="3.50.50.60">
    <property type="entry name" value="FAD/NAD(P)-binding domain"/>
    <property type="match status" value="1"/>
</dbReference>
<keyword evidence="3" id="KW-0274">FAD</keyword>
<proteinExistence type="inferred from homology"/>
<dbReference type="Pfam" id="PF01134">
    <property type="entry name" value="GIDA"/>
    <property type="match status" value="1"/>
</dbReference>
<comment type="similarity">
    <text evidence="4">Belongs to the flavin-dependent halogenase family. Bacterial tryptophan halogenase subfamily.</text>
</comment>
<evidence type="ECO:0000256" key="3">
    <source>
        <dbReference type="ARBA" id="ARBA00022827"/>
    </source>
</evidence>
<gene>
    <name evidence="6" type="ordered locus">Clocel_2366</name>
</gene>
<evidence type="ECO:0000313" key="7">
    <source>
        <dbReference type="Proteomes" id="UP000002730"/>
    </source>
</evidence>
<dbReference type="SUPFAM" id="SSF51905">
    <property type="entry name" value="FAD/NAD(P)-binding domain"/>
    <property type="match status" value="1"/>
</dbReference>
<evidence type="ECO:0000256" key="2">
    <source>
        <dbReference type="ARBA" id="ARBA00022630"/>
    </source>
</evidence>
<dbReference type="InterPro" id="IPR050816">
    <property type="entry name" value="Flavin-dep_Halogenase_NPB"/>
</dbReference>
<comment type="cofactor">
    <cofactor evidence="1">
        <name>FAD</name>
        <dbReference type="ChEBI" id="CHEBI:57692"/>
    </cofactor>
</comment>
<keyword evidence="7" id="KW-1185">Reference proteome</keyword>
<dbReference type="EMBL" id="CP002160">
    <property type="protein sequence ID" value="ADL52082.1"/>
    <property type="molecule type" value="Genomic_DNA"/>
</dbReference>
<dbReference type="OrthoDB" id="2181at2"/>
<dbReference type="InterPro" id="IPR040131">
    <property type="entry name" value="MnmG_N"/>
</dbReference>
<dbReference type="PRINTS" id="PR00411">
    <property type="entry name" value="PNDRDTASEI"/>
</dbReference>
<dbReference type="HOGENOM" id="CLU_053110_0_0_9"/>
<dbReference type="PANTHER" id="PTHR43747:SF4">
    <property type="entry name" value="FLAVIN-DEPENDENT TRYPTOPHAN HALOGENASE"/>
    <property type="match status" value="1"/>
</dbReference>
<reference evidence="6 7" key="1">
    <citation type="submission" date="2010-08" db="EMBL/GenBank/DDBJ databases">
        <title>Complete sequence of Clostridium cellulovorans 743B.</title>
        <authorList>
            <consortium name="US DOE Joint Genome Institute"/>
            <person name="Lucas S."/>
            <person name="Copeland A."/>
            <person name="Lapidus A."/>
            <person name="Cheng J.-F."/>
            <person name="Bruce D."/>
            <person name="Goodwin L."/>
            <person name="Pitluck S."/>
            <person name="Chertkov O."/>
            <person name="Detter J.C."/>
            <person name="Han C."/>
            <person name="Tapia R."/>
            <person name="Land M."/>
            <person name="Hauser L."/>
            <person name="Chang Y.-J."/>
            <person name="Jeffries C."/>
            <person name="Kyrpides N."/>
            <person name="Ivanova N."/>
            <person name="Mikhailova N."/>
            <person name="Hemme C.L."/>
            <person name="Woyke T."/>
        </authorList>
    </citation>
    <scope>NUCLEOTIDE SEQUENCE [LARGE SCALE GENOMIC DNA]</scope>
    <source>
        <strain evidence="7">ATCC 35296 / DSM 3052 / OCM 3 / 743B</strain>
    </source>
</reference>
<organism evidence="6 7">
    <name type="scientific">Clostridium cellulovorans (strain ATCC 35296 / DSM 3052 / OCM 3 / 743B)</name>
    <dbReference type="NCBI Taxonomy" id="573061"/>
    <lineage>
        <taxon>Bacteria</taxon>
        <taxon>Bacillati</taxon>
        <taxon>Bacillota</taxon>
        <taxon>Clostridia</taxon>
        <taxon>Eubacteriales</taxon>
        <taxon>Clostridiaceae</taxon>
        <taxon>Clostridium</taxon>
    </lineage>
</organism>
<dbReference type="eggNOG" id="COG1206">
    <property type="taxonomic scope" value="Bacteria"/>
</dbReference>